<keyword evidence="7" id="KW-1185">Reference proteome</keyword>
<feature type="compositionally biased region" description="Polar residues" evidence="5">
    <location>
        <begin position="29"/>
        <end position="42"/>
    </location>
</feature>
<evidence type="ECO:0000256" key="4">
    <source>
        <dbReference type="SAM" id="Coils"/>
    </source>
</evidence>
<name>M1UVX5_CYAM1</name>
<dbReference type="SUPFAM" id="SSF50978">
    <property type="entry name" value="WD40 repeat-like"/>
    <property type="match status" value="1"/>
</dbReference>
<keyword evidence="1 3" id="KW-0853">WD repeat</keyword>
<dbReference type="PROSITE" id="PS50294">
    <property type="entry name" value="WD_REPEATS_REGION"/>
    <property type="match status" value="2"/>
</dbReference>
<dbReference type="SMART" id="SM00320">
    <property type="entry name" value="WD40"/>
    <property type="match status" value="4"/>
</dbReference>
<dbReference type="GeneID" id="16996634"/>
<dbReference type="Gramene" id="CMQ367CT">
    <property type="protein sequence ID" value="CMQ367CT"/>
    <property type="gene ID" value="CMQ367C"/>
</dbReference>
<feature type="repeat" description="WD" evidence="3">
    <location>
        <begin position="762"/>
        <end position="798"/>
    </location>
</feature>
<proteinExistence type="predicted"/>
<dbReference type="InterPro" id="IPR050459">
    <property type="entry name" value="WD_repeat_RBAP46/RBAP48/MSI1"/>
</dbReference>
<keyword evidence="2" id="KW-0677">Repeat</keyword>
<reference evidence="6 7" key="2">
    <citation type="journal article" date="2007" name="BMC Biol.">
        <title>A 100%-complete sequence reveals unusually simple genomic features in the hot-spring red alga Cyanidioschyzon merolae.</title>
        <authorList>
            <person name="Nozaki H."/>
            <person name="Takano H."/>
            <person name="Misumi O."/>
            <person name="Terasawa K."/>
            <person name="Matsuzaki M."/>
            <person name="Maruyama S."/>
            <person name="Nishida K."/>
            <person name="Yagisawa F."/>
            <person name="Yoshida Y."/>
            <person name="Fujiwara T."/>
            <person name="Takio S."/>
            <person name="Tamura K."/>
            <person name="Chung S.J."/>
            <person name="Nakamura S."/>
            <person name="Kuroiwa H."/>
            <person name="Tanaka K."/>
            <person name="Sato N."/>
            <person name="Kuroiwa T."/>
        </authorList>
    </citation>
    <scope>NUCLEOTIDE SEQUENCE [LARGE SCALE GENOMIC DNA]</scope>
    <source>
        <strain evidence="6 7">10D</strain>
    </source>
</reference>
<feature type="region of interest" description="Disordered" evidence="5">
    <location>
        <begin position="1"/>
        <end position="46"/>
    </location>
</feature>
<gene>
    <name evidence="6" type="ORF">CYME_CMQ367C</name>
</gene>
<feature type="coiled-coil region" evidence="4">
    <location>
        <begin position="253"/>
        <end position="280"/>
    </location>
</feature>
<evidence type="ECO:0000256" key="1">
    <source>
        <dbReference type="ARBA" id="ARBA00022574"/>
    </source>
</evidence>
<reference evidence="6 7" key="1">
    <citation type="journal article" date="2004" name="Nature">
        <title>Genome sequence of the ultrasmall unicellular red alga Cyanidioschyzon merolae 10D.</title>
        <authorList>
            <person name="Matsuzaki M."/>
            <person name="Misumi O."/>
            <person name="Shin-i T."/>
            <person name="Maruyama S."/>
            <person name="Takahara M."/>
            <person name="Miyagishima S."/>
            <person name="Mori T."/>
            <person name="Nishida K."/>
            <person name="Yagisawa F."/>
            <person name="Nishida K."/>
            <person name="Yoshida Y."/>
            <person name="Nishimura Y."/>
            <person name="Nakao S."/>
            <person name="Kobayashi T."/>
            <person name="Momoyama Y."/>
            <person name="Higashiyama T."/>
            <person name="Minoda A."/>
            <person name="Sano M."/>
            <person name="Nomoto H."/>
            <person name="Oishi K."/>
            <person name="Hayashi H."/>
            <person name="Ohta F."/>
            <person name="Nishizaka S."/>
            <person name="Haga S."/>
            <person name="Miura S."/>
            <person name="Morishita T."/>
            <person name="Kabeya Y."/>
            <person name="Terasawa K."/>
            <person name="Suzuki Y."/>
            <person name="Ishii Y."/>
            <person name="Asakawa S."/>
            <person name="Takano H."/>
            <person name="Ohta N."/>
            <person name="Kuroiwa H."/>
            <person name="Tanaka K."/>
            <person name="Shimizu N."/>
            <person name="Sugano S."/>
            <person name="Sato N."/>
            <person name="Nozaki H."/>
            <person name="Ogasawara N."/>
            <person name="Kohara Y."/>
            <person name="Kuroiwa T."/>
        </authorList>
    </citation>
    <scope>NUCLEOTIDE SEQUENCE [LARGE SCALE GENOMIC DNA]</scope>
    <source>
        <strain evidence="6 7">10D</strain>
    </source>
</reference>
<dbReference type="Gene3D" id="2.130.10.10">
    <property type="entry name" value="YVTN repeat-like/Quinoprotein amine dehydrogenase"/>
    <property type="match status" value="1"/>
</dbReference>
<evidence type="ECO:0000256" key="3">
    <source>
        <dbReference type="PROSITE-ProRule" id="PRU00221"/>
    </source>
</evidence>
<keyword evidence="4" id="KW-0175">Coiled coil</keyword>
<dbReference type="Pfam" id="PF00400">
    <property type="entry name" value="WD40"/>
    <property type="match status" value="2"/>
</dbReference>
<evidence type="ECO:0000313" key="6">
    <source>
        <dbReference type="EMBL" id="BAM82221.1"/>
    </source>
</evidence>
<dbReference type="KEGG" id="cme:CYME_CMQ367C"/>
<dbReference type="PANTHER" id="PTHR22850">
    <property type="entry name" value="WD40 REPEAT FAMILY"/>
    <property type="match status" value="1"/>
</dbReference>
<organism evidence="6 7">
    <name type="scientific">Cyanidioschyzon merolae (strain NIES-3377 / 10D)</name>
    <name type="common">Unicellular red alga</name>
    <dbReference type="NCBI Taxonomy" id="280699"/>
    <lineage>
        <taxon>Eukaryota</taxon>
        <taxon>Rhodophyta</taxon>
        <taxon>Bangiophyceae</taxon>
        <taxon>Cyanidiales</taxon>
        <taxon>Cyanidiaceae</taxon>
        <taxon>Cyanidioschyzon</taxon>
    </lineage>
</organism>
<feature type="region of interest" description="Disordered" evidence="5">
    <location>
        <begin position="399"/>
        <end position="430"/>
    </location>
</feature>
<dbReference type="AlphaFoldDB" id="M1UVX5"/>
<dbReference type="OrthoDB" id="427795at2759"/>
<dbReference type="eggNOG" id="KOG0264">
    <property type="taxonomic scope" value="Eukaryota"/>
</dbReference>
<dbReference type="InterPro" id="IPR019775">
    <property type="entry name" value="WD40_repeat_CS"/>
</dbReference>
<dbReference type="PROSITE" id="PS00678">
    <property type="entry name" value="WD_REPEATS_1"/>
    <property type="match status" value="2"/>
</dbReference>
<dbReference type="RefSeq" id="XP_005538257.1">
    <property type="nucleotide sequence ID" value="XM_005538200.1"/>
</dbReference>
<evidence type="ECO:0000313" key="7">
    <source>
        <dbReference type="Proteomes" id="UP000007014"/>
    </source>
</evidence>
<accession>M1UVX5</accession>
<dbReference type="InterPro" id="IPR015943">
    <property type="entry name" value="WD40/YVTN_repeat-like_dom_sf"/>
</dbReference>
<dbReference type="HOGENOM" id="CLU_313178_0_0_1"/>
<dbReference type="InterPro" id="IPR036322">
    <property type="entry name" value="WD40_repeat_dom_sf"/>
</dbReference>
<protein>
    <submittedName>
        <fullName evidence="6">Similar to nucleosome/chromatin assembly factor C</fullName>
    </submittedName>
</protein>
<dbReference type="STRING" id="280699.M1UVX5"/>
<evidence type="ECO:0000256" key="2">
    <source>
        <dbReference type="ARBA" id="ARBA00022737"/>
    </source>
</evidence>
<evidence type="ECO:0000256" key="5">
    <source>
        <dbReference type="SAM" id="MobiDB-lite"/>
    </source>
</evidence>
<dbReference type="EMBL" id="AP006499">
    <property type="protein sequence ID" value="BAM82221.1"/>
    <property type="molecule type" value="Genomic_DNA"/>
</dbReference>
<sequence>MNEHTESDTARACPVPGALDPPPRATAPTAFNETAPESTASGTLGWEVAERESHPIGESSSRRKSATLSGWSLMNLDARHMQWRRECLPLLYDWFLCWPMVWVLGGVQWGPRLQVLRAFLADDPGTGTAGPLIAANATETTDSSELPSTKRRSAKSFGIRLEPISRLDQSTFERQELYFSERTGPTVPDAPSEPNTLLVAECCIARENFMRASDIGNAWNTDLYSSCGSGSGAHDVPLAERAASARRAREHREHTLRCRLEELEEQARAAKDALVAAGIHTNHSSEDVSGSMVSSNGGVCAQARAVLEAFAELLRLPECERLVRSTSEQVYQELYDAVIGKCASENALQASVTSGYSLEALRTKRAQQSRFHNPMLPFHTRVPHGISIAVPIANMRRKGVLPSTMPSPELNEGHRGPETESLSSQSGPLRDSVRLDYDEYLGEVINLTPEEFDDNNVPVGSRRDGLSGMGGIYVVNEDGSSGCWARDSSAFTGGIVVRRRRRANASNAFGAAASAAGAAAATEEHSQHAQDNGVRVFYDEFRVRKRLIHPGEVNRIRYLGMTFDPNVNHEDCFPADALEDDVESEPVQTTQCARWIVTHTDAPELMVWNVNEQVHRPDNDKLRPNVPDLVLVGHTSEAPYAIDTTFGGDVFPDAFLVASGGSDHQVLVWRLTSDLLLESREQKRATVTDTIDDLSGSLHPVRHAARYTMNVAPTHRLFGHSATVEDVCFHPINPSLLASCGDDGCLLLWDLRAPPRPIGGVRRAHAGDVNCLDWSRDRNARYMITGGEDGVVRLWDTRAMSSWAIEGTLHRKSQPAEPLYEFMADDRFGGAVSCVQWNPLDPRYFLSAAETEVIVWDTETMDILFRHAGHRTRIQEAYWNPYIPWVIMTTSEAGESEADGTPSMVSLWRVLDLVHMHDAQVAAEFDVWQNTVAQSV</sequence>
<dbReference type="Proteomes" id="UP000007014">
    <property type="component" value="Chromosome 17"/>
</dbReference>
<dbReference type="PROSITE" id="PS50082">
    <property type="entry name" value="WD_REPEATS_2"/>
    <property type="match status" value="2"/>
</dbReference>
<feature type="repeat" description="WD" evidence="3">
    <location>
        <begin position="717"/>
        <end position="752"/>
    </location>
</feature>
<dbReference type="InterPro" id="IPR001680">
    <property type="entry name" value="WD40_rpt"/>
</dbReference>